<dbReference type="InterPro" id="IPR012280">
    <property type="entry name" value="Semialdhyde_DH_dimer_dom"/>
</dbReference>
<evidence type="ECO:0000256" key="14">
    <source>
        <dbReference type="ARBA" id="ARBA00023136"/>
    </source>
</evidence>
<evidence type="ECO:0000256" key="16">
    <source>
        <dbReference type="SAM" id="MobiDB-lite"/>
    </source>
</evidence>
<dbReference type="GO" id="GO:0015667">
    <property type="term" value="F:site-specific DNA-methyltransferase (cytosine-N4-specific) activity"/>
    <property type="evidence" value="ECO:0007669"/>
    <property type="project" value="UniProtKB-EC"/>
</dbReference>
<dbReference type="InterPro" id="IPR001091">
    <property type="entry name" value="RM_Methyltransferase"/>
</dbReference>
<feature type="region of interest" description="Disordered" evidence="16">
    <location>
        <begin position="144"/>
        <end position="177"/>
    </location>
</feature>
<keyword evidence="7 21" id="KW-0489">Methyltransferase</keyword>
<evidence type="ECO:0000256" key="12">
    <source>
        <dbReference type="ARBA" id="ARBA00022989"/>
    </source>
</evidence>
<dbReference type="NCBIfam" id="TIGR02788">
    <property type="entry name" value="VirB11"/>
    <property type="match status" value="1"/>
</dbReference>
<comment type="catalytic activity">
    <reaction evidence="15">
        <text>a 2'-deoxycytidine in DNA + S-adenosyl-L-methionine = an N(4)-methyl-2'-deoxycytidine in DNA + S-adenosyl-L-homocysteine + H(+)</text>
        <dbReference type="Rhea" id="RHEA:16857"/>
        <dbReference type="Rhea" id="RHEA-COMP:11369"/>
        <dbReference type="Rhea" id="RHEA-COMP:13674"/>
        <dbReference type="ChEBI" id="CHEBI:15378"/>
        <dbReference type="ChEBI" id="CHEBI:57856"/>
        <dbReference type="ChEBI" id="CHEBI:59789"/>
        <dbReference type="ChEBI" id="CHEBI:85452"/>
        <dbReference type="ChEBI" id="CHEBI:137933"/>
        <dbReference type="EC" id="2.1.1.113"/>
    </reaction>
</comment>
<comment type="similarity">
    <text evidence="4">Belongs to the N(4)/N(6)-methyltransferase family. N(4) subfamily.</text>
</comment>
<comment type="similarity">
    <text evidence="3">Belongs to the VirD4/TraG family.</text>
</comment>
<dbReference type="SUPFAM" id="SSF53067">
    <property type="entry name" value="Actin-like ATPase domain"/>
    <property type="match status" value="1"/>
</dbReference>
<dbReference type="InterPro" id="IPR005498">
    <property type="entry name" value="T4SS_VirB10/TraB/TrbI"/>
</dbReference>
<evidence type="ECO:0000256" key="3">
    <source>
        <dbReference type="ARBA" id="ARBA00008806"/>
    </source>
</evidence>
<dbReference type="PROSITE" id="PS00093">
    <property type="entry name" value="N4_MTASE"/>
    <property type="match status" value="1"/>
</dbReference>
<feature type="domain" description="Ppx/GppA phosphatase N-terminal" evidence="19">
    <location>
        <begin position="1280"/>
        <end position="1359"/>
    </location>
</feature>
<dbReference type="CDD" id="cd01130">
    <property type="entry name" value="VirB11-like_ATPase"/>
    <property type="match status" value="1"/>
</dbReference>
<organism evidence="21 22">
    <name type="scientific">Pseudolycoriella hygida</name>
    <dbReference type="NCBI Taxonomy" id="35572"/>
    <lineage>
        <taxon>Eukaryota</taxon>
        <taxon>Metazoa</taxon>
        <taxon>Ecdysozoa</taxon>
        <taxon>Arthropoda</taxon>
        <taxon>Hexapoda</taxon>
        <taxon>Insecta</taxon>
        <taxon>Pterygota</taxon>
        <taxon>Neoptera</taxon>
        <taxon>Endopterygota</taxon>
        <taxon>Diptera</taxon>
        <taxon>Nematocera</taxon>
        <taxon>Sciaroidea</taxon>
        <taxon>Sciaridae</taxon>
        <taxon>Pseudolycoriella</taxon>
    </lineage>
</organism>
<reference evidence="21" key="1">
    <citation type="submission" date="2022-07" db="EMBL/GenBank/DDBJ databases">
        <authorList>
            <person name="Trinca V."/>
            <person name="Uliana J.V.C."/>
            <person name="Torres T.T."/>
            <person name="Ward R.J."/>
            <person name="Monesi N."/>
        </authorList>
    </citation>
    <scope>NUCLEOTIDE SEQUENCE</scope>
    <source>
        <strain evidence="21">HSMRA1968</strain>
        <tissue evidence="21">Whole embryos</tissue>
    </source>
</reference>
<evidence type="ECO:0000256" key="9">
    <source>
        <dbReference type="ARBA" id="ARBA00022691"/>
    </source>
</evidence>
<evidence type="ECO:0000256" key="1">
    <source>
        <dbReference type="ARBA" id="ARBA00004167"/>
    </source>
</evidence>
<feature type="domain" description="Semialdehyde dehydrogenase dimerisation" evidence="20">
    <location>
        <begin position="1692"/>
        <end position="1817"/>
    </location>
</feature>
<dbReference type="GO" id="GO:0032259">
    <property type="term" value="P:methylation"/>
    <property type="evidence" value="ECO:0007669"/>
    <property type="project" value="UniProtKB-KW"/>
</dbReference>
<dbReference type="GO" id="GO:0044097">
    <property type="term" value="P:secretion by the type IV secretion system"/>
    <property type="evidence" value="ECO:0007669"/>
    <property type="project" value="InterPro"/>
</dbReference>
<evidence type="ECO:0000256" key="2">
    <source>
        <dbReference type="ARBA" id="ARBA00004651"/>
    </source>
</evidence>
<dbReference type="SUPFAM" id="SSF52540">
    <property type="entry name" value="P-loop containing nucleoside triphosphate hydrolases"/>
    <property type="match status" value="2"/>
</dbReference>
<feature type="compositionally biased region" description="Basic and acidic residues" evidence="16">
    <location>
        <begin position="1232"/>
        <end position="1241"/>
    </location>
</feature>
<dbReference type="PANTHER" id="PTHR37937">
    <property type="entry name" value="CONJUGATIVE TRANSFER: DNA TRANSPORT"/>
    <property type="match status" value="1"/>
</dbReference>
<dbReference type="InterPro" id="IPR014155">
    <property type="entry name" value="VirB11"/>
</dbReference>
<comment type="caution">
    <text evidence="21">The sequence shown here is derived from an EMBL/GenBank/DDBJ whole genome shotgun (WGS) entry which is preliminary data.</text>
</comment>
<dbReference type="InterPro" id="IPR011335">
    <property type="entry name" value="Restrct_endonuc-II-like"/>
</dbReference>
<accession>A0A9Q0S6A6</accession>
<dbReference type="GO" id="GO:0016620">
    <property type="term" value="F:oxidoreductase activity, acting on the aldehyde or oxo group of donors, NAD or NADP as acceptor"/>
    <property type="evidence" value="ECO:0007669"/>
    <property type="project" value="InterPro"/>
</dbReference>
<dbReference type="GO" id="GO:0006281">
    <property type="term" value="P:DNA repair"/>
    <property type="evidence" value="ECO:0007669"/>
    <property type="project" value="UniProtKB-ARBA"/>
</dbReference>
<dbReference type="GO" id="GO:0003677">
    <property type="term" value="F:DNA binding"/>
    <property type="evidence" value="ECO:0007669"/>
    <property type="project" value="UniProtKB-KW"/>
</dbReference>
<dbReference type="InterPro" id="IPR002941">
    <property type="entry name" value="DNA_methylase_N4/N6"/>
</dbReference>
<evidence type="ECO:0000256" key="13">
    <source>
        <dbReference type="ARBA" id="ARBA00023125"/>
    </source>
</evidence>
<dbReference type="Pfam" id="PF03524">
    <property type="entry name" value="CagX"/>
    <property type="match status" value="1"/>
</dbReference>
<dbReference type="GO" id="GO:0008170">
    <property type="term" value="F:N-methyltransferase activity"/>
    <property type="evidence" value="ECO:0007669"/>
    <property type="project" value="InterPro"/>
</dbReference>
<evidence type="ECO:0000256" key="11">
    <source>
        <dbReference type="ARBA" id="ARBA00022747"/>
    </source>
</evidence>
<dbReference type="PRINTS" id="PR00508">
    <property type="entry name" value="S21N4MTFRASE"/>
</dbReference>
<dbReference type="CDD" id="cd01127">
    <property type="entry name" value="TrwB_TraG_TraD_VirD4"/>
    <property type="match status" value="1"/>
</dbReference>
<feature type="domain" description="Bacterial type II secretion system protein E" evidence="17">
    <location>
        <begin position="594"/>
        <end position="752"/>
    </location>
</feature>
<dbReference type="GO" id="GO:0046983">
    <property type="term" value="F:protein dimerization activity"/>
    <property type="evidence" value="ECO:0007669"/>
    <property type="project" value="InterPro"/>
</dbReference>
<keyword evidence="12" id="KW-1133">Transmembrane helix</keyword>
<evidence type="ECO:0000256" key="8">
    <source>
        <dbReference type="ARBA" id="ARBA00022679"/>
    </source>
</evidence>
<keyword evidence="10" id="KW-0812">Transmembrane</keyword>
<evidence type="ECO:0000313" key="22">
    <source>
        <dbReference type="Proteomes" id="UP001151699"/>
    </source>
</evidence>
<dbReference type="OrthoDB" id="207081at2759"/>
<dbReference type="Pfam" id="PF02774">
    <property type="entry name" value="Semialdhyde_dhC"/>
    <property type="match status" value="1"/>
</dbReference>
<dbReference type="Proteomes" id="UP001151699">
    <property type="component" value="Chromosome A"/>
</dbReference>
<dbReference type="InterPro" id="IPR043129">
    <property type="entry name" value="ATPase_NBD"/>
</dbReference>
<dbReference type="Pfam" id="PF00437">
    <property type="entry name" value="T2SSE"/>
    <property type="match status" value="1"/>
</dbReference>
<evidence type="ECO:0000259" key="19">
    <source>
        <dbReference type="Pfam" id="PF02541"/>
    </source>
</evidence>
<sequence length="1838" mass="204832">MHSSIEFAKNEEIQNIVLGESYAWKMTPLANRLFIKPLEKNIRTNMTIITNKRTYQFDVVSKELEEGREKDLVDNKPDEVVVVPSAPTDVTKPTQDNSRNIPEIPKLPEAPKLEVPVELPPPPPPAPILPPKVTDVPKVALPTGDNNADKVTLPSITPTALPGKLTESDEEKNRREAKRKSAIVLIAGVPEKKTPEQIAEETNFQDRGDMAFVMARGKIIEAVLESAINSDLGGEIRAIISRDVFSEREKIILIPKGSKIFGVYATGTDGAYGRIFIIWNRIDLSSGYTLNLDALSVDNLGRKGEQGRVDNKFKERLTNAVLSSAFNIVLAKALDKVVAPPINSQTAAANTAIAVNIQNLAQSINNGPGTEDVKIAQICSSVMNAITDKTSTAYTSMMQACNTAHNPVGSQPGQRLIALMTAVTSAAASLLSSTATATTPTQAQEASKQAFTDVSNTMKDMMKQAFKPTITIDQEDGINEIMVNKPGEVWVEKKGDQFCKLVPELDFEHLISLGRLVAQSTDQIISEERPLLSASLPNGYRIQVVFPPACEPGYVGYAIRKGSAMSLTLEQYDKMGAFDSTSTGELIDENEEILNNYLKENKIKEFIRHAVISKKNIIISGGTSTGKTTFTNAALAEIPNSERLITVEDAREVILTNHPNKLHLLASKGGQGRAKVTTQDLIEACLRLRPDRIIVGELRGAEAFSFLRAINTGHPGSISTLHADAPAMAIEQLKLMVMQASLGMPPDEVKKYILAVVDIVIQLKRGSGGKSPDYANNYKKVYGDASWATEDDISRASLRAKHGMLLGTNSGGYFVADGFQHALLFAPTGSVHDIKLENHGLTSGWRQKQGQRVFVWEPSNPDGITHCYNPIDWVSTKPGQMVDDVQKISNLIMPEKDFWNNEARSLFLGVVLYLIADPTKIKSFGEVVRTMRSDDVVYNLAVVLDTLGKVIHPVTYMNIAAFLQKADKERSGVISTMNSSLELWANPLIDSATATSDFNILEFKKIKTTVYVGLTPDNIQRLQKLMQVFYQQATEFLSRKMPDLKEEPYGVMFLLDEFPTLGKMETFKAGIAYFRGYRVRLFLIIQDTQQLKGTYEDAGMNSFLSNSTYRITFAANNYETANLISQLVGNKTVEQRSYSKPIFFDLNISTRTQNVSQVSRALLLPQEVIQLPKDEQIVLIESFPPIKSLKIKYYEDKLLPPTFIPTQKPYDPNKNNVDEEQENTNSSTTDANTKEERHCEGSYKPQMSLLGGHKLDEAIHNKRHGLPRSRAFARNDSRRLSVTDVKCVATAVLRGHPRAEEFREIVKRKFNINIEVISGDREAYLTAAGLISGINDACGIAADLGGGSLELAQIKDKKNMAQKAIRIPEIQEKNYSFSELVNKLSCQKQEHNLLKNSFDLNNQATLFEGDCMKLLKQIPDNSINLIITSPPYNIGKEYEKKSDINKYYNWQKNVINECYRVLKDDGHICWQVGNYVENGEVIPLDILLYPIFSELKMKMRNRVIWHFGHGLHASKRFSGRHETIMWFSKTDNYYFDLDAVRIPQKYPNKKYFKGNKKGELSCNPKGKNPSDVWDIPNVKSNHIEKTEHPCQFPVGLVERLILSMTKKNDIILDPFVGSGSSFVASLKNSRKCIGAEIDKKYIDISKKRIKETLNGTIKDRVLVEVQFGKYAFMFYDMAKFQYFFNEDKADVGIEIVPCHRDFNKDGSTSEESKIALELEKIIGPHAKASVTCVRVPVFVGHAISVNVEFSGTIDAEEAQEILKESDSIAVNGHLDAIQYVTPKDVVGTDIVYVSRIRQDHSQKNTINLWITADNLRKGAALNAVHIAEELIKGYLSNK</sequence>
<dbReference type="GO" id="GO:0008652">
    <property type="term" value="P:amino acid biosynthetic process"/>
    <property type="evidence" value="ECO:0007669"/>
    <property type="project" value="InterPro"/>
</dbReference>
<dbReference type="Pfam" id="PF02534">
    <property type="entry name" value="T4SS-DNA_transf"/>
    <property type="match status" value="1"/>
</dbReference>
<dbReference type="SUPFAM" id="SSF55347">
    <property type="entry name" value="Glyceraldehyde-3-phosphate dehydrogenase-like, C-terminal domain"/>
    <property type="match status" value="1"/>
</dbReference>
<dbReference type="Pfam" id="PF01555">
    <property type="entry name" value="N6_N4_Mtase"/>
    <property type="match status" value="1"/>
</dbReference>
<evidence type="ECO:0000256" key="15">
    <source>
        <dbReference type="ARBA" id="ARBA00049120"/>
    </source>
</evidence>
<protein>
    <recommendedName>
        <fullName evidence="5">site-specific DNA-methyltransferase (cytosine-N(4)-specific)</fullName>
        <ecNumber evidence="5">2.1.1.113</ecNumber>
    </recommendedName>
</protein>
<dbReference type="Gene3D" id="3.30.420.40">
    <property type="match status" value="1"/>
</dbReference>
<keyword evidence="14" id="KW-0472">Membrane</keyword>
<dbReference type="EMBL" id="WJQU01000001">
    <property type="protein sequence ID" value="KAJ6645095.1"/>
    <property type="molecule type" value="Genomic_DNA"/>
</dbReference>
<evidence type="ECO:0000259" key="18">
    <source>
        <dbReference type="Pfam" id="PF01555"/>
    </source>
</evidence>
<dbReference type="InterPro" id="IPR042217">
    <property type="entry name" value="T4SS_VirB10/TrbI"/>
</dbReference>
<dbReference type="CDD" id="cd16429">
    <property type="entry name" value="VirB10"/>
    <property type="match status" value="1"/>
</dbReference>
<dbReference type="InterPro" id="IPR010258">
    <property type="entry name" value="Conjugal_tfr_TrbG/VirB9/CagX"/>
</dbReference>
<dbReference type="SUPFAM" id="SSF52980">
    <property type="entry name" value="Restriction endonuclease-like"/>
    <property type="match status" value="1"/>
</dbReference>
<dbReference type="InterPro" id="IPR001482">
    <property type="entry name" value="T2SS/T4SS_dom"/>
</dbReference>
<dbReference type="Gene3D" id="3.30.450.90">
    <property type="match status" value="1"/>
</dbReference>
<dbReference type="NCBIfam" id="NF010475">
    <property type="entry name" value="PRK13900.1"/>
    <property type="match status" value="1"/>
</dbReference>
<dbReference type="Pfam" id="PF02541">
    <property type="entry name" value="Ppx-GppA"/>
    <property type="match status" value="1"/>
</dbReference>
<evidence type="ECO:0000259" key="17">
    <source>
        <dbReference type="Pfam" id="PF00437"/>
    </source>
</evidence>
<dbReference type="EC" id="2.1.1.113" evidence="5"/>
<name>A0A9Q0S6A6_9DIPT</name>
<keyword evidence="9" id="KW-0949">S-adenosyl-L-methionine</keyword>
<dbReference type="Gene3D" id="2.40.128.260">
    <property type="entry name" value="Type IV secretion system, VirB10/TraB/TrbI"/>
    <property type="match status" value="1"/>
</dbReference>
<evidence type="ECO:0000256" key="7">
    <source>
        <dbReference type="ARBA" id="ARBA00022603"/>
    </source>
</evidence>
<evidence type="ECO:0000256" key="4">
    <source>
        <dbReference type="ARBA" id="ARBA00010203"/>
    </source>
</evidence>
<dbReference type="Gene3D" id="3.40.50.150">
    <property type="entry name" value="Vaccinia Virus protein VP39"/>
    <property type="match status" value="1"/>
</dbReference>
<dbReference type="GO" id="GO:0009307">
    <property type="term" value="P:DNA restriction-modification system"/>
    <property type="evidence" value="ECO:0007669"/>
    <property type="project" value="UniProtKB-KW"/>
</dbReference>
<dbReference type="InterPro" id="IPR027417">
    <property type="entry name" value="P-loop_NTPase"/>
</dbReference>
<dbReference type="Gene3D" id="3.30.360.10">
    <property type="entry name" value="Dihydrodipicolinate Reductase, domain 2"/>
    <property type="match status" value="1"/>
</dbReference>
<dbReference type="Pfam" id="PF03743">
    <property type="entry name" value="TrbI"/>
    <property type="match status" value="1"/>
</dbReference>
<dbReference type="GO" id="GO:0005886">
    <property type="term" value="C:plasma membrane"/>
    <property type="evidence" value="ECO:0007669"/>
    <property type="project" value="UniProtKB-SubCell"/>
</dbReference>
<keyword evidence="8" id="KW-0808">Transferase</keyword>
<gene>
    <name evidence="21" type="primary">bglIIM</name>
    <name evidence="21" type="ORF">Bhyg_00296</name>
</gene>
<keyword evidence="22" id="KW-1185">Reference proteome</keyword>
<evidence type="ECO:0000259" key="20">
    <source>
        <dbReference type="Pfam" id="PF02774"/>
    </source>
</evidence>
<dbReference type="GO" id="GO:0009036">
    <property type="term" value="F:type II site-specific deoxyribonuclease activity"/>
    <property type="evidence" value="ECO:0007669"/>
    <property type="project" value="InterPro"/>
</dbReference>
<dbReference type="InterPro" id="IPR003688">
    <property type="entry name" value="TraG/VirD4"/>
</dbReference>
<dbReference type="InterPro" id="IPR051539">
    <property type="entry name" value="T4SS-coupling_protein"/>
</dbReference>
<keyword evidence="13" id="KW-0238">DNA-binding</keyword>
<evidence type="ECO:0000256" key="10">
    <source>
        <dbReference type="ARBA" id="ARBA00022692"/>
    </source>
</evidence>
<dbReference type="SMR" id="A0A9Q0S6A6"/>
<dbReference type="Gene3D" id="3.40.50.300">
    <property type="entry name" value="P-loop containing nucleotide triphosphate hydrolases"/>
    <property type="match status" value="2"/>
</dbReference>
<keyword evidence="6" id="KW-1003">Cell membrane</keyword>
<evidence type="ECO:0000256" key="5">
    <source>
        <dbReference type="ARBA" id="ARBA00012185"/>
    </source>
</evidence>
<feature type="domain" description="DNA methylase N-4/N-6" evidence="18">
    <location>
        <begin position="1423"/>
        <end position="1647"/>
    </location>
</feature>
<keyword evidence="11" id="KW-0680">Restriction system</keyword>
<dbReference type="PANTHER" id="PTHR37937:SF1">
    <property type="entry name" value="CONJUGATIVE TRANSFER: DNA TRANSPORT"/>
    <property type="match status" value="1"/>
</dbReference>
<dbReference type="SUPFAM" id="SSF53335">
    <property type="entry name" value="S-adenosyl-L-methionine-dependent methyltransferases"/>
    <property type="match status" value="1"/>
</dbReference>
<feature type="region of interest" description="Disordered" evidence="16">
    <location>
        <begin position="1204"/>
        <end position="1241"/>
    </location>
</feature>
<dbReference type="InterPro" id="IPR017985">
    <property type="entry name" value="MeTrfase_CN4_CS"/>
</dbReference>
<comment type="subcellular location">
    <subcellularLocation>
        <location evidence="2">Cell membrane</location>
        <topology evidence="2">Multi-pass membrane protein</topology>
    </subcellularLocation>
    <subcellularLocation>
        <location evidence="1">Membrane</location>
        <topology evidence="1">Single-pass membrane protein</topology>
    </subcellularLocation>
</comment>
<dbReference type="NCBIfam" id="NF010472">
    <property type="entry name" value="PRK13897.1"/>
    <property type="match status" value="1"/>
</dbReference>
<evidence type="ECO:0000313" key="21">
    <source>
        <dbReference type="EMBL" id="KAJ6645095.1"/>
    </source>
</evidence>
<dbReference type="Gene3D" id="3.30.420.150">
    <property type="entry name" value="Exopolyphosphatase. Domain 2"/>
    <property type="match status" value="1"/>
</dbReference>
<dbReference type="InterPro" id="IPR029063">
    <property type="entry name" value="SAM-dependent_MTases_sf"/>
</dbReference>
<evidence type="ECO:0000256" key="6">
    <source>
        <dbReference type="ARBA" id="ARBA00022475"/>
    </source>
</evidence>
<dbReference type="InterPro" id="IPR003695">
    <property type="entry name" value="Ppx_GppA_N"/>
</dbReference>
<proteinExistence type="inferred from homology"/>